<dbReference type="PANTHER" id="PTHR43480:SF1">
    <property type="entry name" value="ACYL-[ACYL-CARRIER-PROTEIN]--UDP-N-ACETYLGLUCOSAMINE O-ACYLTRANSFERASE, MITOCHONDRIAL-RELATED"/>
    <property type="match status" value="1"/>
</dbReference>
<proteinExistence type="predicted"/>
<dbReference type="NCBIfam" id="NF003657">
    <property type="entry name" value="PRK05289.1"/>
    <property type="match status" value="1"/>
</dbReference>
<evidence type="ECO:0000256" key="5">
    <source>
        <dbReference type="ARBA" id="ARBA00023315"/>
    </source>
</evidence>
<dbReference type="Gene3D" id="1.20.1180.10">
    <property type="entry name" value="Udp N-acetylglucosamine O-acyltransferase, C-terminal domain"/>
    <property type="match status" value="1"/>
</dbReference>
<evidence type="ECO:0000256" key="2">
    <source>
        <dbReference type="ARBA" id="ARBA00022556"/>
    </source>
</evidence>
<gene>
    <name evidence="7" type="ORF">MNBD_GAMMA23-1404</name>
</gene>
<dbReference type="InterPro" id="IPR029098">
    <property type="entry name" value="Acetyltransf_C"/>
</dbReference>
<dbReference type="Pfam" id="PF13720">
    <property type="entry name" value="Acetyltransf_11"/>
    <property type="match status" value="1"/>
</dbReference>
<dbReference type="SUPFAM" id="SSF51161">
    <property type="entry name" value="Trimeric LpxA-like enzymes"/>
    <property type="match status" value="1"/>
</dbReference>
<organism evidence="7">
    <name type="scientific">hydrothermal vent metagenome</name>
    <dbReference type="NCBI Taxonomy" id="652676"/>
    <lineage>
        <taxon>unclassified sequences</taxon>
        <taxon>metagenomes</taxon>
        <taxon>ecological metagenomes</taxon>
    </lineage>
</organism>
<dbReference type="PANTHER" id="PTHR43480">
    <property type="entry name" value="ACYL-[ACYL-CARRIER-PROTEIN]--UDP-N-ACETYLGLUCOSAMINE O-ACYLTRANSFERASE"/>
    <property type="match status" value="1"/>
</dbReference>
<keyword evidence="1" id="KW-0444">Lipid biosynthesis</keyword>
<keyword evidence="4" id="KW-0443">Lipid metabolism</keyword>
<dbReference type="InterPro" id="IPR010137">
    <property type="entry name" value="Lipid_A_LpxA"/>
</dbReference>
<dbReference type="NCBIfam" id="TIGR01852">
    <property type="entry name" value="lipid_A_lpxA"/>
    <property type="match status" value="1"/>
</dbReference>
<evidence type="ECO:0000256" key="4">
    <source>
        <dbReference type="ARBA" id="ARBA00023098"/>
    </source>
</evidence>
<evidence type="ECO:0000256" key="1">
    <source>
        <dbReference type="ARBA" id="ARBA00022516"/>
    </source>
</evidence>
<dbReference type="GO" id="GO:0009245">
    <property type="term" value="P:lipid A biosynthetic process"/>
    <property type="evidence" value="ECO:0007669"/>
    <property type="project" value="UniProtKB-KW"/>
</dbReference>
<dbReference type="GO" id="GO:0016020">
    <property type="term" value="C:membrane"/>
    <property type="evidence" value="ECO:0007669"/>
    <property type="project" value="GOC"/>
</dbReference>
<reference evidence="7" key="1">
    <citation type="submission" date="2018-06" db="EMBL/GenBank/DDBJ databases">
        <authorList>
            <person name="Zhirakovskaya E."/>
        </authorList>
    </citation>
    <scope>NUCLEOTIDE SEQUENCE</scope>
</reference>
<keyword evidence="2" id="KW-0441">Lipid A biosynthesis</keyword>
<accession>A0A3B0ZTU1</accession>
<feature type="domain" description="UDP N-acetylglucosamine O-acyltransferase C-terminal" evidence="6">
    <location>
        <begin position="177"/>
        <end position="255"/>
    </location>
</feature>
<protein>
    <submittedName>
        <fullName evidence="7">Acyl-[acyl-carrier-protein]--UDP-N-acetylglucosamine O-acyltransferase</fullName>
        <ecNumber evidence="7">2.3.1.129</ecNumber>
    </submittedName>
</protein>
<dbReference type="PIRSF" id="PIRSF000456">
    <property type="entry name" value="UDP-GlcNAc_acltr"/>
    <property type="match status" value="1"/>
</dbReference>
<dbReference type="EC" id="2.3.1.129" evidence="7"/>
<dbReference type="InterPro" id="IPR037157">
    <property type="entry name" value="Acetyltransf_C_sf"/>
</dbReference>
<dbReference type="EMBL" id="UOFT01000054">
    <property type="protein sequence ID" value="VAW96975.1"/>
    <property type="molecule type" value="Genomic_DNA"/>
</dbReference>
<dbReference type="InterPro" id="IPR011004">
    <property type="entry name" value="Trimer_LpxA-like_sf"/>
</dbReference>
<name>A0A3B0ZTU1_9ZZZZ</name>
<keyword evidence="5 7" id="KW-0012">Acyltransferase</keyword>
<keyword evidence="3 7" id="KW-0808">Transferase</keyword>
<evidence type="ECO:0000313" key="7">
    <source>
        <dbReference type="EMBL" id="VAW96975.1"/>
    </source>
</evidence>
<sequence length="265" mass="28717">MNNIHSTAIVDPKAELGSGNTIGAYCVIEADVVLGNNNQLHTGAVLKNGCRIGNENIFYEYSVMAGLPQDVSFDKQASTLVEMGNNNEFREYTTVNRATLKENGVTKLGNHNYLMAHAHIGHDCVLADNIVMVISSGIAGHVHVGKGAFISGGVMVHQFVNIGQYAMIGGNAKITQDVLPFFMTDGIPAFVKGINVVGLKRAGFKKSDISDLKQAYRILFSSANSLEQIMAGLKDIKSSIIKELSVFLEQSKRGFHRTERDKASL</sequence>
<dbReference type="CDD" id="cd03351">
    <property type="entry name" value="LbH_UDP-GlcNAc_AT"/>
    <property type="match status" value="1"/>
</dbReference>
<evidence type="ECO:0000259" key="6">
    <source>
        <dbReference type="Pfam" id="PF13720"/>
    </source>
</evidence>
<dbReference type="AlphaFoldDB" id="A0A3B0ZTU1"/>
<dbReference type="Gene3D" id="2.160.10.10">
    <property type="entry name" value="Hexapeptide repeat proteins"/>
    <property type="match status" value="1"/>
</dbReference>
<evidence type="ECO:0000256" key="3">
    <source>
        <dbReference type="ARBA" id="ARBA00022679"/>
    </source>
</evidence>
<dbReference type="GO" id="GO:0008780">
    <property type="term" value="F:acyl-[acyl-carrier-protein]-UDP-N-acetylglucosamine O-acyltransferase activity"/>
    <property type="evidence" value="ECO:0007669"/>
    <property type="project" value="UniProtKB-EC"/>
</dbReference>